<dbReference type="PANTHER" id="PTHR30097">
    <property type="entry name" value="CATION EFFLUX SYSTEM PROTEIN CUSB"/>
    <property type="match status" value="1"/>
</dbReference>
<dbReference type="GO" id="GO:0046914">
    <property type="term" value="F:transition metal ion binding"/>
    <property type="evidence" value="ECO:0007669"/>
    <property type="project" value="TreeGrafter"/>
</dbReference>
<evidence type="ECO:0000313" key="2">
    <source>
        <dbReference type="EMBL" id="QAB14172.1"/>
    </source>
</evidence>
<protein>
    <submittedName>
        <fullName evidence="2">HlyD family efflux transporter periplasmic adaptor subunit</fullName>
    </submittedName>
</protein>
<evidence type="ECO:0000256" key="1">
    <source>
        <dbReference type="ARBA" id="ARBA00022448"/>
    </source>
</evidence>
<name>A0A451G3Z3_9GAMM</name>
<dbReference type="GO" id="GO:0015679">
    <property type="term" value="P:plasma membrane copper ion transport"/>
    <property type="evidence" value="ECO:0007669"/>
    <property type="project" value="TreeGrafter"/>
</dbReference>
<dbReference type="Proteomes" id="UP000285478">
    <property type="component" value="Chromosome"/>
</dbReference>
<organism evidence="2 3">
    <name type="scientific">Hydrogenovibrio thermophilus</name>
    <dbReference type="NCBI Taxonomy" id="265883"/>
    <lineage>
        <taxon>Bacteria</taxon>
        <taxon>Pseudomonadati</taxon>
        <taxon>Pseudomonadota</taxon>
        <taxon>Gammaproteobacteria</taxon>
        <taxon>Thiotrichales</taxon>
        <taxon>Piscirickettsiaceae</taxon>
        <taxon>Hydrogenovibrio</taxon>
    </lineage>
</organism>
<dbReference type="KEGG" id="htr:EPV75_00040"/>
<dbReference type="AlphaFoldDB" id="A0A451G3Z3"/>
<dbReference type="RefSeq" id="WP_128384033.1">
    <property type="nucleotide sequence ID" value="NZ_CP035033.1"/>
</dbReference>
<dbReference type="Gene3D" id="1.10.287.470">
    <property type="entry name" value="Helix hairpin bin"/>
    <property type="match status" value="1"/>
</dbReference>
<keyword evidence="1" id="KW-0813">Transport</keyword>
<accession>A0A451G3Z3</accession>
<evidence type="ECO:0000313" key="3">
    <source>
        <dbReference type="Proteomes" id="UP000285478"/>
    </source>
</evidence>
<dbReference type="InterPro" id="IPR051909">
    <property type="entry name" value="MFP_Cation_Efflux"/>
</dbReference>
<dbReference type="EMBL" id="CP035033">
    <property type="protein sequence ID" value="QAB14172.1"/>
    <property type="molecule type" value="Genomic_DNA"/>
</dbReference>
<dbReference type="PANTHER" id="PTHR30097:SF4">
    <property type="entry name" value="SLR6042 PROTEIN"/>
    <property type="match status" value="1"/>
</dbReference>
<dbReference type="GO" id="GO:0060003">
    <property type="term" value="P:copper ion export"/>
    <property type="evidence" value="ECO:0007669"/>
    <property type="project" value="TreeGrafter"/>
</dbReference>
<dbReference type="GO" id="GO:0030288">
    <property type="term" value="C:outer membrane-bounded periplasmic space"/>
    <property type="evidence" value="ECO:0007669"/>
    <property type="project" value="TreeGrafter"/>
</dbReference>
<dbReference type="SUPFAM" id="SSF111369">
    <property type="entry name" value="HlyD-like secretion proteins"/>
    <property type="match status" value="1"/>
</dbReference>
<reference evidence="2 3" key="1">
    <citation type="journal article" date="2018" name="Environ. Microbiol.">
        <title>Genomes of ubiquitous marine and hypersaline Hydrogenovibrio, Thiomicrorhabdus and Thiomicrospira spp. encode a diversity of mechanisms to sustain chemolithoautotrophy in heterogeneous environments.</title>
        <authorList>
            <person name="Scott K.M."/>
            <person name="Williams J."/>
            <person name="Porter C.M.B."/>
            <person name="Russel S."/>
            <person name="Harmer T.L."/>
            <person name="Paul J.H."/>
            <person name="Antonen K.M."/>
            <person name="Bridges M.K."/>
            <person name="Camper G.J."/>
            <person name="Campla C.K."/>
            <person name="Casella L.G."/>
            <person name="Chase E."/>
            <person name="Conrad J.W."/>
            <person name="Cruz M.C."/>
            <person name="Dunlap D.S."/>
            <person name="Duran L."/>
            <person name="Fahsbender E.M."/>
            <person name="Goldsmith D.B."/>
            <person name="Keeley R.F."/>
            <person name="Kondoff M.R."/>
            <person name="Kussy B.I."/>
            <person name="Lane M.K."/>
            <person name="Lawler S."/>
            <person name="Leigh B.A."/>
            <person name="Lewis C."/>
            <person name="Lostal L.M."/>
            <person name="Marking D."/>
            <person name="Mancera P.A."/>
            <person name="McClenthan E.C."/>
            <person name="McIntyre E.A."/>
            <person name="Mine J.A."/>
            <person name="Modi S."/>
            <person name="Moore B.D."/>
            <person name="Morgan W.A."/>
            <person name="Nelson K.M."/>
            <person name="Nguyen K.N."/>
            <person name="Ogburn N."/>
            <person name="Parrino D.G."/>
            <person name="Pedapudi A.D."/>
            <person name="Pelham R.P."/>
            <person name="Preece A.M."/>
            <person name="Rampersad E.A."/>
            <person name="Richardson J.C."/>
            <person name="Rodgers C.M."/>
            <person name="Schaffer B.L."/>
            <person name="Sheridan N.E."/>
            <person name="Solone M.R."/>
            <person name="Staley Z.R."/>
            <person name="Tabuchi M."/>
            <person name="Waide R.J."/>
            <person name="Wanjugi P.W."/>
            <person name="Young S."/>
            <person name="Clum A."/>
            <person name="Daum C."/>
            <person name="Huntemann M."/>
            <person name="Ivanova N."/>
            <person name="Kyrpides N."/>
            <person name="Mikhailova N."/>
            <person name="Palaniappan K."/>
            <person name="Pillay M."/>
            <person name="Reddy T.B.K."/>
            <person name="Shapiro N."/>
            <person name="Stamatis D."/>
            <person name="Varghese N."/>
            <person name="Woyke T."/>
            <person name="Boden R."/>
            <person name="Freyermuth S.K."/>
            <person name="Kerfeld C.A."/>
        </authorList>
    </citation>
    <scope>NUCLEOTIDE SEQUENCE [LARGE SCALE GENOMIC DNA]</scope>
    <source>
        <strain evidence="2 3">JR-2</strain>
    </source>
</reference>
<keyword evidence="3" id="KW-1185">Reference proteome</keyword>
<proteinExistence type="predicted"/>
<sequence length="380" mass="41225">MKPSIQSLTSAFRTLSLGAVSLGAVLFWQTASAASIEVSAEKQASLGFQSAVVEQVSAYPGVTYPGEAIIPPNQTFLVTAPLSGLVTKIIHIHGPIQTGEVIAELQSPELLNAQKNYLNTLSDLQAAQSELNRAAKLMKTGVVSAKKYQLAEADLKKIRQIQRQQRQDLALLGMAPNAIDALEKSHKLQPAVVQITAPVDGELFDLQIRVGQRLTTNQAIISIGQIEPIVVESRVPLQAANQLSLKQKAQLVSLDLVGEIEYIPNFSDPMTQTMNVHIEFTNENHQLRPGQLVTLSFLFEAEPNTPLYVIPRGAISRYDGQDVVYLHQGTRIQVLPIEVKNITGDRLYFTTAAPLPANAELLIESTAAVKGLLETAEGGE</sequence>
<dbReference type="Gene3D" id="2.40.50.100">
    <property type="match status" value="1"/>
</dbReference>
<gene>
    <name evidence="2" type="ORF">EPV75_00040</name>
</gene>
<dbReference type="Gene3D" id="2.40.30.170">
    <property type="match status" value="1"/>
</dbReference>